<evidence type="ECO:0000259" key="1">
    <source>
        <dbReference type="Pfam" id="PF02627"/>
    </source>
</evidence>
<feature type="domain" description="Carboxymuconolactone decarboxylase-like" evidence="1">
    <location>
        <begin position="52"/>
        <end position="122"/>
    </location>
</feature>
<dbReference type="Pfam" id="PF02627">
    <property type="entry name" value="CMD"/>
    <property type="match status" value="1"/>
</dbReference>
<accession>A0A7I7MTC0</accession>
<dbReference type="InterPro" id="IPR003779">
    <property type="entry name" value="CMD-like"/>
</dbReference>
<dbReference type="SUPFAM" id="SSF69118">
    <property type="entry name" value="AhpD-like"/>
    <property type="match status" value="1"/>
</dbReference>
<dbReference type="EMBL" id="AP022575">
    <property type="protein sequence ID" value="BBX75067.1"/>
    <property type="molecule type" value="Genomic_DNA"/>
</dbReference>
<dbReference type="PANTHER" id="PTHR34846:SF5">
    <property type="entry name" value="CARBOXYMUCONOLACTONE DECARBOXYLASE-LIKE DOMAIN-CONTAINING PROTEIN"/>
    <property type="match status" value="1"/>
</dbReference>
<dbReference type="AlphaFoldDB" id="A0A7I7MTC0"/>
<dbReference type="Gene3D" id="1.20.1290.10">
    <property type="entry name" value="AhpD-like"/>
    <property type="match status" value="1"/>
</dbReference>
<dbReference type="OrthoDB" id="4704294at2"/>
<dbReference type="Proteomes" id="UP000467236">
    <property type="component" value="Chromosome"/>
</dbReference>
<sequence>MTGTRDGQLARIPSGRFRQLGPVNWVLARLGARALRAPEMHLFTTLGYRRYLFWAWALYGARLLRGRLPRADTELVILRVAHLRSCEYELQHHRRMARAAGLDAQTQASIFAWPGVPDGDGPRKVLSARQQSLLQATDELIGDRSISAATWHRLAAHLDRPRLIEFCLLATQYDALAATISALDIPLDNPSSRQQ</sequence>
<protein>
    <recommendedName>
        <fullName evidence="1">Carboxymuconolactone decarboxylase-like domain-containing protein</fullName>
    </recommendedName>
</protein>
<dbReference type="KEGG" id="mshj:MSHI_29730"/>
<dbReference type="RefSeq" id="WP_083046618.1">
    <property type="nucleotide sequence ID" value="NZ_AP022575.1"/>
</dbReference>
<gene>
    <name evidence="2" type="ORF">MSHI_29730</name>
</gene>
<dbReference type="GO" id="GO:0051920">
    <property type="term" value="F:peroxiredoxin activity"/>
    <property type="evidence" value="ECO:0007669"/>
    <property type="project" value="InterPro"/>
</dbReference>
<evidence type="ECO:0000313" key="2">
    <source>
        <dbReference type="EMBL" id="BBX75067.1"/>
    </source>
</evidence>
<dbReference type="InterPro" id="IPR029032">
    <property type="entry name" value="AhpD-like"/>
</dbReference>
<name>A0A7I7MTC0_9MYCO</name>
<organism evidence="2 3">
    <name type="scientific">Mycobacterium shinjukuense</name>
    <dbReference type="NCBI Taxonomy" id="398694"/>
    <lineage>
        <taxon>Bacteria</taxon>
        <taxon>Bacillati</taxon>
        <taxon>Actinomycetota</taxon>
        <taxon>Actinomycetes</taxon>
        <taxon>Mycobacteriales</taxon>
        <taxon>Mycobacteriaceae</taxon>
        <taxon>Mycobacterium</taxon>
    </lineage>
</organism>
<keyword evidence="3" id="KW-1185">Reference proteome</keyword>
<dbReference type="PANTHER" id="PTHR34846">
    <property type="entry name" value="4-CARBOXYMUCONOLACTONE DECARBOXYLASE FAMILY PROTEIN (AFU_ORTHOLOGUE AFUA_6G11590)"/>
    <property type="match status" value="1"/>
</dbReference>
<evidence type="ECO:0000313" key="3">
    <source>
        <dbReference type="Proteomes" id="UP000467236"/>
    </source>
</evidence>
<proteinExistence type="predicted"/>
<reference evidence="2 3" key="1">
    <citation type="journal article" date="2019" name="Emerg. Microbes Infect.">
        <title>Comprehensive subspecies identification of 175 nontuberculous mycobacteria species based on 7547 genomic profiles.</title>
        <authorList>
            <person name="Matsumoto Y."/>
            <person name="Kinjo T."/>
            <person name="Motooka D."/>
            <person name="Nabeya D."/>
            <person name="Jung N."/>
            <person name="Uechi K."/>
            <person name="Horii T."/>
            <person name="Iida T."/>
            <person name="Fujita J."/>
            <person name="Nakamura S."/>
        </authorList>
    </citation>
    <scope>NUCLEOTIDE SEQUENCE [LARGE SCALE GENOMIC DNA]</scope>
    <source>
        <strain evidence="2 3">JCM 14233</strain>
    </source>
</reference>